<feature type="region of interest" description="Disordered" evidence="2">
    <location>
        <begin position="347"/>
        <end position="416"/>
    </location>
</feature>
<reference evidence="3 4" key="1">
    <citation type="journal article" date="2022" name="bioRxiv">
        <title>Genomics of Preaxostyla Flagellates Illuminates Evolutionary Transitions and the Path Towards Mitochondrial Loss.</title>
        <authorList>
            <person name="Novak L.V.F."/>
            <person name="Treitli S.C."/>
            <person name="Pyrih J."/>
            <person name="Halakuc P."/>
            <person name="Pipaliya S.V."/>
            <person name="Vacek V."/>
            <person name="Brzon O."/>
            <person name="Soukal P."/>
            <person name="Eme L."/>
            <person name="Dacks J.B."/>
            <person name="Karnkowska A."/>
            <person name="Elias M."/>
            <person name="Hampl V."/>
        </authorList>
    </citation>
    <scope>NUCLEOTIDE SEQUENCE [LARGE SCALE GENOMIC DNA]</scope>
    <source>
        <strain evidence="3">NAU3</strain>
        <tissue evidence="3">Gut</tissue>
    </source>
</reference>
<feature type="region of interest" description="Disordered" evidence="2">
    <location>
        <begin position="63"/>
        <end position="88"/>
    </location>
</feature>
<keyword evidence="4" id="KW-1185">Reference proteome</keyword>
<feature type="compositionally biased region" description="Polar residues" evidence="2">
    <location>
        <begin position="703"/>
        <end position="712"/>
    </location>
</feature>
<feature type="region of interest" description="Disordered" evidence="2">
    <location>
        <begin position="265"/>
        <end position="302"/>
    </location>
</feature>
<feature type="region of interest" description="Disordered" evidence="2">
    <location>
        <begin position="1"/>
        <end position="50"/>
    </location>
</feature>
<gene>
    <name evidence="3" type="ORF">BLNAU_20043</name>
</gene>
<feature type="compositionally biased region" description="Low complexity" evidence="2">
    <location>
        <begin position="395"/>
        <end position="405"/>
    </location>
</feature>
<feature type="compositionally biased region" description="Basic residues" evidence="2">
    <location>
        <begin position="497"/>
        <end position="511"/>
    </location>
</feature>
<evidence type="ECO:0000313" key="4">
    <source>
        <dbReference type="Proteomes" id="UP001281761"/>
    </source>
</evidence>
<accession>A0ABQ9WZY3</accession>
<evidence type="ECO:0000313" key="3">
    <source>
        <dbReference type="EMBL" id="KAK2945030.1"/>
    </source>
</evidence>
<feature type="compositionally biased region" description="Polar residues" evidence="2">
    <location>
        <begin position="63"/>
        <end position="80"/>
    </location>
</feature>
<feature type="region of interest" description="Disordered" evidence="2">
    <location>
        <begin position="433"/>
        <end position="534"/>
    </location>
</feature>
<name>A0ABQ9WZY3_9EUKA</name>
<sequence>MHLSDDFFKERLSSGKKITHPNRQSIARYQSPHRRRKTPDSNPVNSAFPPTFLQSRTFLDTTLHGNGQSFLPSSTQQGLKDTSDDMGSFSSDKSLHFYSTDEPTTVQPHNVLNIDEVETRLMKKEDRNIISSRQSKLPTNPISDSSQASMDKSTRFSSPVPSSDNSSTIPESPDDVNHTVLLAEEIRPTDTPPSQLSATDGVNPESDIPTLSMPTFLSSFKDLDEDLTQIASVITPKSRDNEEIREDYNKPRVVVRTTVDRGRATIKRYESPTRRKRVSDLNRTSDTNHKNERQLPEGDRHPFLPHFLKEKTFIHNILHLPHSDPALDSDSIPSDVDKLVPLSADHLSAAQSSPSKEQSEQEQVKSEAFVEASSPADASFSTSLSSPIPEHKSPSLHTSLSPSSRRPSKDESRHSKSISYTFDAAELEQEFPTPFRQPRHDSDSPLSEAVLSIPAFLQSREDNDSGNDGNTEGLEDPAHPDEISRSYQLERNVLRKDHTRRFISPHRKGRRSRDSTTKPTISPKKEDQPSQMWPFSTSFINKRTFLGTDEDATREHVDELRKQREERVKLETTVQTTGGLHMSEKDIRDLQNELKKESEKKNIASEKLHQKRLEHEQIEKDFASHREELSHKRACKLSKANKKVEILTALLLQKEQEVAEAEKTMKAEERQRRLLFERRKSNEAFTQFLMQQSETKAKAGPTQRKNPPATQNVEGVVRENERLRREVHEQQKKIKEMKNKLEMFEAGLWFVGNSEKEQRRRDFERKFKEEERKKREIERVACEIEEQIQLVQSSLTNNLSFMDNHHFTQV</sequence>
<evidence type="ECO:0000256" key="2">
    <source>
        <dbReference type="SAM" id="MobiDB-lite"/>
    </source>
</evidence>
<feature type="region of interest" description="Disordered" evidence="2">
    <location>
        <begin position="694"/>
        <end position="716"/>
    </location>
</feature>
<organism evidence="3 4">
    <name type="scientific">Blattamonas nauphoetae</name>
    <dbReference type="NCBI Taxonomy" id="2049346"/>
    <lineage>
        <taxon>Eukaryota</taxon>
        <taxon>Metamonada</taxon>
        <taxon>Preaxostyla</taxon>
        <taxon>Oxymonadida</taxon>
        <taxon>Blattamonas</taxon>
    </lineage>
</organism>
<proteinExistence type="predicted"/>
<protein>
    <submittedName>
        <fullName evidence="3">Uncharacterized protein</fullName>
    </submittedName>
</protein>
<feature type="coiled-coil region" evidence="1">
    <location>
        <begin position="580"/>
        <end position="678"/>
    </location>
</feature>
<comment type="caution">
    <text evidence="3">The sequence shown here is derived from an EMBL/GenBank/DDBJ whole genome shotgun (WGS) entry which is preliminary data.</text>
</comment>
<feature type="compositionally biased region" description="Polar residues" evidence="2">
    <location>
        <begin position="129"/>
        <end position="151"/>
    </location>
</feature>
<keyword evidence="1" id="KW-0175">Coiled coil</keyword>
<feature type="compositionally biased region" description="Basic and acidic residues" evidence="2">
    <location>
        <begin position="1"/>
        <end position="13"/>
    </location>
</feature>
<feature type="compositionally biased region" description="Low complexity" evidence="2">
    <location>
        <begin position="157"/>
        <end position="167"/>
    </location>
</feature>
<dbReference type="EMBL" id="JARBJD010000275">
    <property type="protein sequence ID" value="KAK2945030.1"/>
    <property type="molecule type" value="Genomic_DNA"/>
</dbReference>
<dbReference type="Proteomes" id="UP001281761">
    <property type="component" value="Unassembled WGS sequence"/>
</dbReference>
<evidence type="ECO:0000256" key="1">
    <source>
        <dbReference type="SAM" id="Coils"/>
    </source>
</evidence>
<feature type="region of interest" description="Disordered" evidence="2">
    <location>
        <begin position="126"/>
        <end position="207"/>
    </location>
</feature>
<feature type="compositionally biased region" description="Basic and acidic residues" evidence="2">
    <location>
        <begin position="286"/>
        <end position="302"/>
    </location>
</feature>